<keyword evidence="6" id="KW-0378">Hydrolase</keyword>
<feature type="compositionally biased region" description="Low complexity" evidence="8">
    <location>
        <begin position="563"/>
        <end position="574"/>
    </location>
</feature>
<proteinExistence type="inferred from homology"/>
<dbReference type="OrthoDB" id="2020758at2759"/>
<evidence type="ECO:0000259" key="9">
    <source>
        <dbReference type="PROSITE" id="PS50235"/>
    </source>
</evidence>
<gene>
    <name evidence="10" type="ORF">BCR39DRAFT_517965</name>
</gene>
<comment type="caution">
    <text evidence="10">The sequence shown here is derived from an EMBL/GenBank/DDBJ whole genome shotgun (WGS) entry which is preliminary data.</text>
</comment>
<dbReference type="InterPro" id="IPR038765">
    <property type="entry name" value="Papain-like_cys_pep_sf"/>
</dbReference>
<accession>A0A1Y2BIQ3</accession>
<feature type="region of interest" description="Disordered" evidence="8">
    <location>
        <begin position="364"/>
        <end position="416"/>
    </location>
</feature>
<feature type="compositionally biased region" description="Low complexity" evidence="8">
    <location>
        <begin position="392"/>
        <end position="406"/>
    </location>
</feature>
<dbReference type="InterPro" id="IPR018200">
    <property type="entry name" value="USP_CS"/>
</dbReference>
<evidence type="ECO:0000256" key="4">
    <source>
        <dbReference type="ARBA" id="ARBA00022670"/>
    </source>
</evidence>
<evidence type="ECO:0000256" key="1">
    <source>
        <dbReference type="ARBA" id="ARBA00000707"/>
    </source>
</evidence>
<dbReference type="PROSITE" id="PS00973">
    <property type="entry name" value="USP_2"/>
    <property type="match status" value="1"/>
</dbReference>
<dbReference type="PROSITE" id="PS50235">
    <property type="entry name" value="USP_3"/>
    <property type="match status" value="1"/>
</dbReference>
<keyword evidence="5" id="KW-0833">Ubl conjugation pathway</keyword>
<dbReference type="InterPro" id="IPR028889">
    <property type="entry name" value="USP"/>
</dbReference>
<evidence type="ECO:0000256" key="6">
    <source>
        <dbReference type="ARBA" id="ARBA00022801"/>
    </source>
</evidence>
<dbReference type="GO" id="GO:0005634">
    <property type="term" value="C:nucleus"/>
    <property type="evidence" value="ECO:0007669"/>
    <property type="project" value="TreeGrafter"/>
</dbReference>
<feature type="region of interest" description="Disordered" evidence="8">
    <location>
        <begin position="1"/>
        <end position="34"/>
    </location>
</feature>
<evidence type="ECO:0000256" key="5">
    <source>
        <dbReference type="ARBA" id="ARBA00022786"/>
    </source>
</evidence>
<feature type="domain" description="USP" evidence="9">
    <location>
        <begin position="128"/>
        <end position="644"/>
    </location>
</feature>
<evidence type="ECO:0000313" key="11">
    <source>
        <dbReference type="Proteomes" id="UP000193986"/>
    </source>
</evidence>
<evidence type="ECO:0000313" key="10">
    <source>
        <dbReference type="EMBL" id="ORY33965.1"/>
    </source>
</evidence>
<dbReference type="InParanoid" id="A0A1Y2BIQ3"/>
<dbReference type="STRING" id="71784.A0A1Y2BIQ3"/>
<dbReference type="GO" id="GO:0005829">
    <property type="term" value="C:cytosol"/>
    <property type="evidence" value="ECO:0007669"/>
    <property type="project" value="TreeGrafter"/>
</dbReference>
<feature type="compositionally biased region" description="Low complexity" evidence="8">
    <location>
        <begin position="8"/>
        <end position="18"/>
    </location>
</feature>
<dbReference type="GO" id="GO:0004843">
    <property type="term" value="F:cysteine-type deubiquitinase activity"/>
    <property type="evidence" value="ECO:0007669"/>
    <property type="project" value="UniProtKB-EC"/>
</dbReference>
<dbReference type="SUPFAM" id="SSF54001">
    <property type="entry name" value="Cysteine proteinases"/>
    <property type="match status" value="1"/>
</dbReference>
<reference evidence="10 11" key="1">
    <citation type="submission" date="2016-07" db="EMBL/GenBank/DDBJ databases">
        <title>Pervasive Adenine N6-methylation of Active Genes in Fungi.</title>
        <authorList>
            <consortium name="DOE Joint Genome Institute"/>
            <person name="Mondo S.J."/>
            <person name="Dannebaum R.O."/>
            <person name="Kuo R.C."/>
            <person name="Labutti K."/>
            <person name="Haridas S."/>
            <person name="Kuo A."/>
            <person name="Salamov A."/>
            <person name="Ahrendt S.R."/>
            <person name="Lipzen A."/>
            <person name="Sullivan W."/>
            <person name="Andreopoulos W.B."/>
            <person name="Clum A."/>
            <person name="Lindquist E."/>
            <person name="Daum C."/>
            <person name="Ramamoorthy G.K."/>
            <person name="Gryganskyi A."/>
            <person name="Culley D."/>
            <person name="Magnuson J.K."/>
            <person name="James T.Y."/>
            <person name="O'Malley M.A."/>
            <person name="Stajich J.E."/>
            <person name="Spatafora J.W."/>
            <person name="Visel A."/>
            <person name="Grigoriev I.V."/>
        </authorList>
    </citation>
    <scope>NUCLEOTIDE SEQUENCE [LARGE SCALE GENOMIC DNA]</scope>
    <source>
        <strain evidence="10 11">68-887.2</strain>
    </source>
</reference>
<dbReference type="Pfam" id="PF00443">
    <property type="entry name" value="UCH"/>
    <property type="match status" value="1"/>
</dbReference>
<dbReference type="EMBL" id="MCFC01000004">
    <property type="protein sequence ID" value="ORY33965.1"/>
    <property type="molecule type" value="Genomic_DNA"/>
</dbReference>
<comment type="catalytic activity">
    <reaction evidence="1">
        <text>Thiol-dependent hydrolysis of ester, thioester, amide, peptide and isopeptide bonds formed by the C-terminal Gly of ubiquitin (a 76-residue protein attached to proteins as an intracellular targeting signal).</text>
        <dbReference type="EC" id="3.4.19.12"/>
    </reaction>
</comment>
<dbReference type="Proteomes" id="UP000193986">
    <property type="component" value="Unassembled WGS sequence"/>
</dbReference>
<evidence type="ECO:0000256" key="8">
    <source>
        <dbReference type="SAM" id="MobiDB-lite"/>
    </source>
</evidence>
<keyword evidence="11" id="KW-1185">Reference proteome</keyword>
<dbReference type="PANTHER" id="PTHR24006:SF888">
    <property type="entry name" value="UBIQUITIN CARBOXYL-TERMINAL HYDROLASE 30"/>
    <property type="match status" value="1"/>
</dbReference>
<evidence type="ECO:0000256" key="3">
    <source>
        <dbReference type="ARBA" id="ARBA00012759"/>
    </source>
</evidence>
<dbReference type="CDD" id="cd02662">
    <property type="entry name" value="Peptidase_C19F"/>
    <property type="match status" value="1"/>
</dbReference>
<dbReference type="PANTHER" id="PTHR24006">
    <property type="entry name" value="UBIQUITIN CARBOXYL-TERMINAL HYDROLASE"/>
    <property type="match status" value="1"/>
</dbReference>
<dbReference type="EC" id="3.4.19.12" evidence="3"/>
<dbReference type="Gene3D" id="3.90.70.10">
    <property type="entry name" value="Cysteine proteinases"/>
    <property type="match status" value="1"/>
</dbReference>
<dbReference type="GO" id="GO:0006508">
    <property type="term" value="P:proteolysis"/>
    <property type="evidence" value="ECO:0007669"/>
    <property type="project" value="UniProtKB-KW"/>
</dbReference>
<dbReference type="GO" id="GO:0016579">
    <property type="term" value="P:protein deubiquitination"/>
    <property type="evidence" value="ECO:0007669"/>
    <property type="project" value="InterPro"/>
</dbReference>
<keyword evidence="7" id="KW-0788">Thiol protease</keyword>
<organism evidence="10 11">
    <name type="scientific">Naematelia encephala</name>
    <dbReference type="NCBI Taxonomy" id="71784"/>
    <lineage>
        <taxon>Eukaryota</taxon>
        <taxon>Fungi</taxon>
        <taxon>Dikarya</taxon>
        <taxon>Basidiomycota</taxon>
        <taxon>Agaricomycotina</taxon>
        <taxon>Tremellomycetes</taxon>
        <taxon>Tremellales</taxon>
        <taxon>Naemateliaceae</taxon>
        <taxon>Naematelia</taxon>
    </lineage>
</organism>
<dbReference type="InterPro" id="IPR001394">
    <property type="entry name" value="Peptidase_C19_UCH"/>
</dbReference>
<evidence type="ECO:0000256" key="2">
    <source>
        <dbReference type="ARBA" id="ARBA00009085"/>
    </source>
</evidence>
<protein>
    <recommendedName>
        <fullName evidence="3">ubiquitinyl hydrolase 1</fullName>
        <ecNumber evidence="3">3.4.19.12</ecNumber>
    </recommendedName>
</protein>
<dbReference type="InterPro" id="IPR050164">
    <property type="entry name" value="Peptidase_C19"/>
</dbReference>
<dbReference type="AlphaFoldDB" id="A0A1Y2BIQ3"/>
<name>A0A1Y2BIQ3_9TREE</name>
<feature type="region of interest" description="Disordered" evidence="8">
    <location>
        <begin position="551"/>
        <end position="582"/>
    </location>
</feature>
<comment type="similarity">
    <text evidence="2">Belongs to the peptidase C19 family.</text>
</comment>
<evidence type="ECO:0000256" key="7">
    <source>
        <dbReference type="ARBA" id="ARBA00022807"/>
    </source>
</evidence>
<sequence>MLRRRRSISTSTFTSSTINVSTGRGRPSSKPTKTQSFKYDSIIDEVNRLVYSYTTLIVFWLVDTWKDLEDMALGLVRWWTGSRASDDAEESDDVGQGAGEIVKLKTRKVKRRRRKENSLSIDDDAYFPGMVNLSGVLCYMNSVLQSMASIASLIQHLERIIHLAVEVDMPTPVSDALSDVMRDLNTPSSRTPIPLRPHALISALQPLPQIRRLLSTREQQDAHELFIVLAEAVSDEALKVASEVLRLRGLAEVLTLQAYCVEKGFAGSRDAIGREKKTKARGLAQPWEGLMSRKRTCRVCGWFEAIRLDTLGGMELPVPQYGDVTLDACLAEYLAPEQLSEVTCEMCSLRETLEFYKTESLRLSQPPTKIQPKVPPHSRTESGSFSVLENLPTNSPTPGPSSATAPISDKRKKKLRDARRIEARLQEMLDAQTVVAFGEPTISLGTTGSALPIKWQKANTDSIREGMITRPPHSLQLHFGRTGYTPYGVQMKKAARVAFPIILDLTRFVSRGVWEDRHDVRQSTQPRKILYRLEAVILHYGYTTSSGHFISIRRKPRPRPDSPDTSTSDINNDTWRPETVSKSCPDGCKCEQCLFFGQVRPESGREPVPGKGWLRISDDEVEEVGDEALVQAGAAVFMCFYEKVGEYQGEESGSRISVAWQSQKSSSN</sequence>
<keyword evidence="4" id="KW-0645">Protease</keyword>